<dbReference type="EMBL" id="GDID01003291">
    <property type="protein sequence ID" value="JAP93315.1"/>
    <property type="molecule type" value="Transcribed_RNA"/>
</dbReference>
<name>A0A146KCB6_9EUKA</name>
<dbReference type="AlphaFoldDB" id="A0A146KCB6"/>
<accession>A0A146KCB6</accession>
<proteinExistence type="predicted"/>
<sequence length="220" mass="25781">MEHFSQYESYDETFKSKDNRAEKTLQNLIIDAKMNEINKAKTQKLYQQLFVENNTLDKAINQSLVVLAQLQRDIRHIQQNNVLIKNKLLVNDSVQETNRERVLPTEMQKVGEMEQLLKDFQLKLKEICVMDCDFKLKPYGKTLCDQLNAMHSQVMGITDEYVIVAGKEEQLLICSEIKQQSDERANMLRKIEVLKKEKNDIQKQVDKVQLVIHAIDKKQK</sequence>
<organism evidence="2">
    <name type="scientific">Trepomonas sp. PC1</name>
    <dbReference type="NCBI Taxonomy" id="1076344"/>
    <lineage>
        <taxon>Eukaryota</taxon>
        <taxon>Metamonada</taxon>
        <taxon>Diplomonadida</taxon>
        <taxon>Hexamitidae</taxon>
        <taxon>Hexamitinae</taxon>
        <taxon>Trepomonas</taxon>
    </lineage>
</organism>
<evidence type="ECO:0000256" key="1">
    <source>
        <dbReference type="SAM" id="Coils"/>
    </source>
</evidence>
<protein>
    <submittedName>
        <fullName evidence="2">Uncharacterized protein</fullName>
    </submittedName>
</protein>
<gene>
    <name evidence="2" type="ORF">TPC1_14453</name>
</gene>
<evidence type="ECO:0000313" key="2">
    <source>
        <dbReference type="EMBL" id="JAP93315.1"/>
    </source>
</evidence>
<reference evidence="2" key="1">
    <citation type="submission" date="2015-07" db="EMBL/GenBank/DDBJ databases">
        <title>Adaptation to a free-living lifestyle via gene acquisitions in the diplomonad Trepomonas sp. PC1.</title>
        <authorList>
            <person name="Xu F."/>
            <person name="Jerlstrom-Hultqvist J."/>
            <person name="Kolisko M."/>
            <person name="Simpson A.G.B."/>
            <person name="Roger A.J."/>
            <person name="Svard S.G."/>
            <person name="Andersson J.O."/>
        </authorList>
    </citation>
    <scope>NUCLEOTIDE SEQUENCE</scope>
    <source>
        <strain evidence="2">PC1</strain>
    </source>
</reference>
<keyword evidence="1" id="KW-0175">Coiled coil</keyword>
<feature type="coiled-coil region" evidence="1">
    <location>
        <begin position="177"/>
        <end position="211"/>
    </location>
</feature>